<comment type="caution">
    <text evidence="1">The sequence shown here is derived from an EMBL/GenBank/DDBJ whole genome shotgun (WGS) entry which is preliminary data.</text>
</comment>
<gene>
    <name evidence="1" type="ORF">ACFSCT_18165</name>
</gene>
<reference evidence="2" key="1">
    <citation type="journal article" date="2019" name="Int. J. Syst. Evol. Microbiol.">
        <title>The Global Catalogue of Microorganisms (GCM) 10K type strain sequencing project: providing services to taxonomists for standard genome sequencing and annotation.</title>
        <authorList>
            <consortium name="The Broad Institute Genomics Platform"/>
            <consortium name="The Broad Institute Genome Sequencing Center for Infectious Disease"/>
            <person name="Wu L."/>
            <person name="Ma J."/>
        </authorList>
    </citation>
    <scope>NUCLEOTIDE SEQUENCE [LARGE SCALE GENOMIC DNA]</scope>
    <source>
        <strain evidence="2">CCUG 56029</strain>
    </source>
</reference>
<evidence type="ECO:0000313" key="1">
    <source>
        <dbReference type="EMBL" id="MFD1883639.1"/>
    </source>
</evidence>
<sequence length="343" mass="38301">MRIKINRKTLSNQALFPIFDVIFRFIEIGRHSFDVGSIEEIATSDWGHHLGKTAVELIKRGALSTSYTVTDQNPLVVVDEAAPAGGETDFESRVTRVAPLEAIYFLTLPFSLIVENEVYDGGFLLWMAKAVNNQSFLSAYRNQRFQFRHAGGKTGLSVSSQVFSDGVWPRSDGAYSRALRLWNGVMLDSDAEFPGHTPNDGIVTACGKTTAWVHELQARSIENYIPKETMLNFLTDGADKTRVHNYFDLSEVQRRHYNLKKGFKTEASKADFQADVGIPATLRALYEDVPEISWSCLSSGFGSGLSRIFVEEQFRPNTGLVAFPSTSAKEEVEEILKKVLRSV</sequence>
<proteinExistence type="predicted"/>
<dbReference type="Proteomes" id="UP001597213">
    <property type="component" value="Unassembled WGS sequence"/>
</dbReference>
<organism evidence="1 2">
    <name type="scientific">Paracoccus pacificus</name>
    <dbReference type="NCBI Taxonomy" id="1463598"/>
    <lineage>
        <taxon>Bacteria</taxon>
        <taxon>Pseudomonadati</taxon>
        <taxon>Pseudomonadota</taxon>
        <taxon>Alphaproteobacteria</taxon>
        <taxon>Rhodobacterales</taxon>
        <taxon>Paracoccaceae</taxon>
        <taxon>Paracoccus</taxon>
    </lineage>
</organism>
<dbReference type="RefSeq" id="WP_379145135.1">
    <property type="nucleotide sequence ID" value="NZ_JBHUEN010000052.1"/>
</dbReference>
<accession>A0ABW4RD28</accession>
<dbReference type="EMBL" id="JBHUEN010000052">
    <property type="protein sequence ID" value="MFD1883639.1"/>
    <property type="molecule type" value="Genomic_DNA"/>
</dbReference>
<evidence type="ECO:0000313" key="2">
    <source>
        <dbReference type="Proteomes" id="UP001597213"/>
    </source>
</evidence>
<name>A0ABW4RD28_9RHOB</name>
<keyword evidence="2" id="KW-1185">Reference proteome</keyword>
<protein>
    <submittedName>
        <fullName evidence="1">Uncharacterized protein</fullName>
    </submittedName>
</protein>